<dbReference type="GO" id="GO:0008168">
    <property type="term" value="F:methyltransferase activity"/>
    <property type="evidence" value="ECO:0007669"/>
    <property type="project" value="UniProtKB-KW"/>
</dbReference>
<dbReference type="CDD" id="cd02440">
    <property type="entry name" value="AdoMet_MTases"/>
    <property type="match status" value="1"/>
</dbReference>
<sequence>MEEVGPQYSTASLTSSVYAYRYENGRRYHAFRDGVYNLPNDETEQDRLDIYHHIICMFHARHNKSTDSNLLLFCPVTENPQKILDLGTGTGIWAIDAGEKWPSAEVIGTDLSPIQPRWVPPNVMFQVDDAESEWTWGEEVFDIIHIRHLSGSIRDWDGLIKQCYRALKPGGWLDLCEFPMEFYSDDKTLEGSEMDRWYKLVQKGTEKTDQRFTPSALPTIMATTGFTDLRIKLEKQPIGTWPKDPFQKKLGAYSQMLSESGFEALGIAIFTRVLGMSEEECRKIIDDCVEEVRSGKVHSYIVQHFMCGRKPEED</sequence>
<evidence type="ECO:0000313" key="2">
    <source>
        <dbReference type="Proteomes" id="UP000277580"/>
    </source>
</evidence>
<dbReference type="InParanoid" id="A0A3N4KQL6"/>
<evidence type="ECO:0000313" key="1">
    <source>
        <dbReference type="EMBL" id="RPB10671.1"/>
    </source>
</evidence>
<dbReference type="Gene3D" id="3.40.50.150">
    <property type="entry name" value="Vaccinia Virus protein VP39"/>
    <property type="match status" value="1"/>
</dbReference>
<dbReference type="InterPro" id="IPR029063">
    <property type="entry name" value="SAM-dependent_MTases_sf"/>
</dbReference>
<dbReference type="Pfam" id="PF13489">
    <property type="entry name" value="Methyltransf_23"/>
    <property type="match status" value="1"/>
</dbReference>
<dbReference type="PANTHER" id="PTHR43591">
    <property type="entry name" value="METHYLTRANSFERASE"/>
    <property type="match status" value="1"/>
</dbReference>
<dbReference type="OrthoDB" id="184880at2759"/>
<keyword evidence="1" id="KW-0808">Transferase</keyword>
<gene>
    <name evidence="1" type="ORF">P167DRAFT_554346</name>
</gene>
<reference evidence="1 2" key="1">
    <citation type="journal article" date="2018" name="Nat. Ecol. Evol.">
        <title>Pezizomycetes genomes reveal the molecular basis of ectomycorrhizal truffle lifestyle.</title>
        <authorList>
            <person name="Murat C."/>
            <person name="Payen T."/>
            <person name="Noel B."/>
            <person name="Kuo A."/>
            <person name="Morin E."/>
            <person name="Chen J."/>
            <person name="Kohler A."/>
            <person name="Krizsan K."/>
            <person name="Balestrini R."/>
            <person name="Da Silva C."/>
            <person name="Montanini B."/>
            <person name="Hainaut M."/>
            <person name="Levati E."/>
            <person name="Barry K.W."/>
            <person name="Belfiori B."/>
            <person name="Cichocki N."/>
            <person name="Clum A."/>
            <person name="Dockter R.B."/>
            <person name="Fauchery L."/>
            <person name="Guy J."/>
            <person name="Iotti M."/>
            <person name="Le Tacon F."/>
            <person name="Lindquist E.A."/>
            <person name="Lipzen A."/>
            <person name="Malagnac F."/>
            <person name="Mello A."/>
            <person name="Molinier V."/>
            <person name="Miyauchi S."/>
            <person name="Poulain J."/>
            <person name="Riccioni C."/>
            <person name="Rubini A."/>
            <person name="Sitrit Y."/>
            <person name="Splivallo R."/>
            <person name="Traeger S."/>
            <person name="Wang M."/>
            <person name="Zifcakova L."/>
            <person name="Wipf D."/>
            <person name="Zambonelli A."/>
            <person name="Paolocci F."/>
            <person name="Nowrousian M."/>
            <person name="Ottonello S."/>
            <person name="Baldrian P."/>
            <person name="Spatafora J.W."/>
            <person name="Henrissat B."/>
            <person name="Nagy L.G."/>
            <person name="Aury J.M."/>
            <person name="Wincker P."/>
            <person name="Grigoriev I.V."/>
            <person name="Bonfante P."/>
            <person name="Martin F.M."/>
        </authorList>
    </citation>
    <scope>NUCLEOTIDE SEQUENCE [LARGE SCALE GENOMIC DNA]</scope>
    <source>
        <strain evidence="1 2">CCBAS932</strain>
    </source>
</reference>
<organism evidence="1 2">
    <name type="scientific">Morchella conica CCBAS932</name>
    <dbReference type="NCBI Taxonomy" id="1392247"/>
    <lineage>
        <taxon>Eukaryota</taxon>
        <taxon>Fungi</taxon>
        <taxon>Dikarya</taxon>
        <taxon>Ascomycota</taxon>
        <taxon>Pezizomycotina</taxon>
        <taxon>Pezizomycetes</taxon>
        <taxon>Pezizales</taxon>
        <taxon>Morchellaceae</taxon>
        <taxon>Morchella</taxon>
    </lineage>
</organism>
<protein>
    <submittedName>
        <fullName evidence="1">S-adenosyl-L-methionine-dependent methyltransferase</fullName>
    </submittedName>
</protein>
<dbReference type="AlphaFoldDB" id="A0A3N4KQL6"/>
<keyword evidence="2" id="KW-1185">Reference proteome</keyword>
<dbReference type="STRING" id="1392247.A0A3N4KQL6"/>
<accession>A0A3N4KQL6</accession>
<keyword evidence="1" id="KW-0489">Methyltransferase</keyword>
<dbReference type="EMBL" id="ML119141">
    <property type="protein sequence ID" value="RPB10671.1"/>
    <property type="molecule type" value="Genomic_DNA"/>
</dbReference>
<dbReference type="PANTHER" id="PTHR43591:SF10">
    <property type="entry name" value="ABC TRANSMEMBRANE TYPE-1 DOMAIN-CONTAINING PROTEIN-RELATED"/>
    <property type="match status" value="1"/>
</dbReference>
<dbReference type="Proteomes" id="UP000277580">
    <property type="component" value="Unassembled WGS sequence"/>
</dbReference>
<dbReference type="SUPFAM" id="SSF53335">
    <property type="entry name" value="S-adenosyl-L-methionine-dependent methyltransferases"/>
    <property type="match status" value="1"/>
</dbReference>
<proteinExistence type="predicted"/>
<dbReference type="GO" id="GO:0032259">
    <property type="term" value="P:methylation"/>
    <property type="evidence" value="ECO:0007669"/>
    <property type="project" value="UniProtKB-KW"/>
</dbReference>
<name>A0A3N4KQL6_9PEZI</name>